<dbReference type="SMART" id="SM00890">
    <property type="entry name" value="EKR"/>
    <property type="match status" value="1"/>
</dbReference>
<comment type="similarity">
    <text evidence="9">In the N-terminal section; belongs to the pyruvate:ferredoxin/flavodoxin oxidoreductase family.</text>
</comment>
<dbReference type="NCBIfam" id="TIGR02176">
    <property type="entry name" value="pyruv_ox_red"/>
    <property type="match status" value="1"/>
</dbReference>
<dbReference type="KEGG" id="tva:5466916"/>
<feature type="binding site" evidence="12">
    <location>
        <position position="803"/>
    </location>
    <ligand>
        <name>[4Fe-4S] cluster</name>
        <dbReference type="ChEBI" id="CHEBI:49883"/>
        <label>3</label>
    </ligand>
</feature>
<dbReference type="Pfam" id="PF10371">
    <property type="entry name" value="EKR"/>
    <property type="match status" value="1"/>
</dbReference>
<evidence type="ECO:0000256" key="12">
    <source>
        <dbReference type="PIRSR" id="PIRSR000159-50"/>
    </source>
</evidence>
<dbReference type="AlphaFoldDB" id="A0A8U0WP41"/>
<dbReference type="GO" id="GO:0051539">
    <property type="term" value="F:4 iron, 4 sulfur cluster binding"/>
    <property type="evidence" value="ECO:0007669"/>
    <property type="project" value="UniProtKB-KW"/>
</dbReference>
<dbReference type="SUPFAM" id="SSF54862">
    <property type="entry name" value="4Fe-4S ferredoxins"/>
    <property type="match status" value="1"/>
</dbReference>
<dbReference type="PROSITE" id="PS00198">
    <property type="entry name" value="4FE4S_FER_1"/>
    <property type="match status" value="1"/>
</dbReference>
<name>A0A8U0WP41_TRIV3</name>
<dbReference type="GO" id="GO:0050243">
    <property type="term" value="F:pyruvate dehydrogenase (NADP+) activity"/>
    <property type="evidence" value="ECO:0007669"/>
    <property type="project" value="UniProtKB-EC"/>
</dbReference>
<dbReference type="FunFam" id="3.40.50.970:FF:000012">
    <property type="entry name" value="Pyruvate:ferredoxin (Flavodoxin) oxidoreductase"/>
    <property type="match status" value="1"/>
</dbReference>
<dbReference type="FunFam" id="3.40.920.10:FF:000001">
    <property type="entry name" value="Pyruvate:ferredoxin (Flavodoxin) oxidoreductase"/>
    <property type="match status" value="1"/>
</dbReference>
<evidence type="ECO:0000256" key="1">
    <source>
        <dbReference type="ARBA" id="ARBA00022448"/>
    </source>
</evidence>
<comment type="catalytic activity">
    <reaction evidence="8">
        <text>pyruvate + NADP(+) + CoA = acetyl-CoA + CO2 + NADPH</text>
        <dbReference type="Rhea" id="RHEA:17425"/>
        <dbReference type="ChEBI" id="CHEBI:15361"/>
        <dbReference type="ChEBI" id="CHEBI:16526"/>
        <dbReference type="ChEBI" id="CHEBI:57287"/>
        <dbReference type="ChEBI" id="CHEBI:57288"/>
        <dbReference type="ChEBI" id="CHEBI:57783"/>
        <dbReference type="ChEBI" id="CHEBI:58349"/>
        <dbReference type="EC" id="1.2.1.51"/>
    </reaction>
</comment>
<feature type="domain" description="4Fe-4S ferredoxin-type" evidence="13">
    <location>
        <begin position="673"/>
        <end position="702"/>
    </location>
</feature>
<dbReference type="SUPFAM" id="SSF52922">
    <property type="entry name" value="TK C-terminal domain-like"/>
    <property type="match status" value="1"/>
</dbReference>
<dbReference type="Gene3D" id="3.30.70.20">
    <property type="match status" value="1"/>
</dbReference>
<proteinExistence type="inferred from homology"/>
<keyword evidence="7 12" id="KW-0411">Iron-sulfur</keyword>
<dbReference type="PANTHER" id="PTHR32154">
    <property type="entry name" value="PYRUVATE-FLAVODOXIN OXIDOREDUCTASE-RELATED"/>
    <property type="match status" value="1"/>
</dbReference>
<dbReference type="Gene3D" id="3.40.50.920">
    <property type="match status" value="1"/>
</dbReference>
<dbReference type="GO" id="GO:0022900">
    <property type="term" value="P:electron transport chain"/>
    <property type="evidence" value="ECO:0007669"/>
    <property type="project" value="InterPro"/>
</dbReference>
<keyword evidence="4" id="KW-0249">Electron transport</keyword>
<evidence type="ECO:0000256" key="6">
    <source>
        <dbReference type="ARBA" id="ARBA00023004"/>
    </source>
</evidence>
<dbReference type="InterPro" id="IPR002880">
    <property type="entry name" value="Pyrv_Fd/Flavodoxin_OxRdtase_N"/>
</dbReference>
<dbReference type="FunFam" id="3.40.50.970:FF:000041">
    <property type="entry name" value="Pyruvate:ferredoxin (Flavodoxin) oxidoreductase"/>
    <property type="match status" value="1"/>
</dbReference>
<feature type="binding site" evidence="12">
    <location>
        <position position="688"/>
    </location>
    <ligand>
        <name>[4Fe-4S] cluster</name>
        <dbReference type="ChEBI" id="CHEBI:49883"/>
        <label>1</label>
    </ligand>
</feature>
<dbReference type="PIRSF" id="PIRSF000159">
    <property type="entry name" value="NifJ"/>
    <property type="match status" value="1"/>
</dbReference>
<gene>
    <name evidence="14" type="ORF">TVAG_198110</name>
</gene>
<dbReference type="SUPFAM" id="SSF53323">
    <property type="entry name" value="Pyruvate-ferredoxin oxidoreductase, PFOR, domain III"/>
    <property type="match status" value="1"/>
</dbReference>
<keyword evidence="3 12" id="KW-0479">Metal-binding</keyword>
<evidence type="ECO:0000313" key="15">
    <source>
        <dbReference type="Proteomes" id="UP000001542"/>
    </source>
</evidence>
<dbReference type="Gene3D" id="3.40.50.970">
    <property type="match status" value="2"/>
</dbReference>
<evidence type="ECO:0000256" key="7">
    <source>
        <dbReference type="ARBA" id="ARBA00023014"/>
    </source>
</evidence>
<feature type="binding site" evidence="12">
    <location>
        <position position="744"/>
    </location>
    <ligand>
        <name>[4Fe-4S] cluster</name>
        <dbReference type="ChEBI" id="CHEBI:49883"/>
        <label>1</label>
    </ligand>
</feature>
<keyword evidence="5" id="KW-0560">Oxidoreductase</keyword>
<dbReference type="InterPro" id="IPR011766">
    <property type="entry name" value="TPP_enzyme_TPP-bd"/>
</dbReference>
<dbReference type="Pfam" id="PF17147">
    <property type="entry name" value="PFOR_II"/>
    <property type="match status" value="1"/>
</dbReference>
<dbReference type="EMBL" id="DS113190">
    <property type="protein sequence ID" value="EAY21374.1"/>
    <property type="molecule type" value="Genomic_DNA"/>
</dbReference>
<comment type="cofactor">
    <cofactor evidence="12">
        <name>[4Fe-4S] cluster</name>
        <dbReference type="ChEBI" id="CHEBI:49883"/>
    </cofactor>
    <text evidence="12">Binds 3 [4Fe-4S] clusters per subunit.</text>
</comment>
<feature type="domain" description="4Fe-4S ferredoxin-type" evidence="13">
    <location>
        <begin position="725"/>
        <end position="754"/>
    </location>
</feature>
<dbReference type="FunFam" id="3.30.70.20:FF:000022">
    <property type="entry name" value="Pyruvate:ferredoxin (Flavodoxin) oxidoreductase"/>
    <property type="match status" value="1"/>
</dbReference>
<dbReference type="RefSeq" id="XP_001582360.1">
    <property type="nucleotide sequence ID" value="XM_001582310.1"/>
</dbReference>
<dbReference type="Pfam" id="PF01855">
    <property type="entry name" value="POR_N"/>
    <property type="match status" value="1"/>
</dbReference>
<protein>
    <recommendedName>
        <fullName evidence="10">pyruvate dehydrogenase (NADP(+))</fullName>
        <ecNumber evidence="10">1.2.1.51</ecNumber>
    </recommendedName>
    <alternativeName>
        <fullName evidence="11">Pyruvate:NADP(+) oxidoreductase</fullName>
    </alternativeName>
</protein>
<reference evidence="14" key="1">
    <citation type="submission" date="2006-10" db="EMBL/GenBank/DDBJ databases">
        <authorList>
            <person name="Amadeo P."/>
            <person name="Zhao Q."/>
            <person name="Wortman J."/>
            <person name="Fraser-Liggett C."/>
            <person name="Carlton J."/>
        </authorList>
    </citation>
    <scope>NUCLEOTIDE SEQUENCE</scope>
    <source>
        <strain evidence="14">G3</strain>
    </source>
</reference>
<dbReference type="EC" id="1.2.1.51" evidence="10"/>
<dbReference type="InterPro" id="IPR017896">
    <property type="entry name" value="4Fe4S_Fe-S-bd"/>
</dbReference>
<dbReference type="GO" id="GO:0006979">
    <property type="term" value="P:response to oxidative stress"/>
    <property type="evidence" value="ECO:0000318"/>
    <property type="project" value="GO_Central"/>
</dbReference>
<keyword evidence="1" id="KW-0813">Transport</keyword>
<dbReference type="InterPro" id="IPR002869">
    <property type="entry name" value="Pyrv_flavodox_OxRed_cen"/>
</dbReference>
<evidence type="ECO:0000256" key="8">
    <source>
        <dbReference type="ARBA" id="ARBA00053024"/>
    </source>
</evidence>
<dbReference type="GO" id="GO:0030976">
    <property type="term" value="F:thiamine pyrophosphate binding"/>
    <property type="evidence" value="ECO:0007669"/>
    <property type="project" value="InterPro"/>
</dbReference>
<reference evidence="14" key="2">
    <citation type="journal article" date="2007" name="Science">
        <title>Draft genome sequence of the sexually transmitted pathogen Trichomonas vaginalis.</title>
        <authorList>
            <person name="Carlton J.M."/>
            <person name="Hirt R.P."/>
            <person name="Silva J.C."/>
            <person name="Delcher A.L."/>
            <person name="Schatz M."/>
            <person name="Zhao Q."/>
            <person name="Wortman J.R."/>
            <person name="Bidwell S.L."/>
            <person name="Alsmark U.C.M."/>
            <person name="Besteiro S."/>
            <person name="Sicheritz-Ponten T."/>
            <person name="Noel C.J."/>
            <person name="Dacks J.B."/>
            <person name="Foster P.G."/>
            <person name="Simillion C."/>
            <person name="Van de Peer Y."/>
            <person name="Miranda-Saavedra D."/>
            <person name="Barton G.J."/>
            <person name="Westrop G.D."/>
            <person name="Mueller S."/>
            <person name="Dessi D."/>
            <person name="Fiori P.L."/>
            <person name="Ren Q."/>
            <person name="Paulsen I."/>
            <person name="Zhang H."/>
            <person name="Bastida-Corcuera F.D."/>
            <person name="Simoes-Barbosa A."/>
            <person name="Brown M.T."/>
            <person name="Hayes R.D."/>
            <person name="Mukherjee M."/>
            <person name="Okumura C.Y."/>
            <person name="Schneider R."/>
            <person name="Smith A.J."/>
            <person name="Vanacova S."/>
            <person name="Villalvazo M."/>
            <person name="Haas B.J."/>
            <person name="Pertea M."/>
            <person name="Feldblyum T.V."/>
            <person name="Utterback T.R."/>
            <person name="Shu C.L."/>
            <person name="Osoegawa K."/>
            <person name="de Jong P.J."/>
            <person name="Hrdy I."/>
            <person name="Horvathova L."/>
            <person name="Zubacova Z."/>
            <person name="Dolezal P."/>
            <person name="Malik S.B."/>
            <person name="Logsdon J.M. Jr."/>
            <person name="Henze K."/>
            <person name="Gupta A."/>
            <person name="Wang C.C."/>
            <person name="Dunne R.L."/>
            <person name="Upcroft J.A."/>
            <person name="Upcroft P."/>
            <person name="White O."/>
            <person name="Salzberg S.L."/>
            <person name="Tang P."/>
            <person name="Chiu C.-H."/>
            <person name="Lee Y.-S."/>
            <person name="Embley T.M."/>
            <person name="Coombs G.H."/>
            <person name="Mottram J.C."/>
            <person name="Tachezy J."/>
            <person name="Fraser-Liggett C.M."/>
            <person name="Johnson P.J."/>
        </authorList>
    </citation>
    <scope>NUCLEOTIDE SEQUENCE [LARGE SCALE GENOMIC DNA]</scope>
    <source>
        <strain evidence="14">G3</strain>
    </source>
</reference>
<keyword evidence="6 12" id="KW-0408">Iron</keyword>
<dbReference type="InterPro" id="IPR033412">
    <property type="entry name" value="PFOR_II"/>
</dbReference>
<dbReference type="InterPro" id="IPR019752">
    <property type="entry name" value="Pyrv/ketoisovalerate_OxRed_cat"/>
</dbReference>
<feature type="binding site" evidence="12">
    <location>
        <position position="685"/>
    </location>
    <ligand>
        <name>[4Fe-4S] cluster</name>
        <dbReference type="ChEBI" id="CHEBI:49883"/>
        <label>1</label>
    </ligand>
</feature>
<feature type="binding site" evidence="12">
    <location>
        <position position="734"/>
    </location>
    <ligand>
        <name>[4Fe-4S] cluster</name>
        <dbReference type="ChEBI" id="CHEBI:49883"/>
        <label>2</label>
    </ligand>
</feature>
<feature type="binding site" evidence="12">
    <location>
        <position position="800"/>
    </location>
    <ligand>
        <name>[4Fe-4S] cluster</name>
        <dbReference type="ChEBI" id="CHEBI:49883"/>
        <label>3</label>
    </ligand>
</feature>
<dbReference type="InterPro" id="IPR009014">
    <property type="entry name" value="Transketo_C/PFOR_II"/>
</dbReference>
<evidence type="ECO:0000256" key="3">
    <source>
        <dbReference type="ARBA" id="ARBA00022723"/>
    </source>
</evidence>
<feature type="binding site" evidence="12">
    <location>
        <position position="828"/>
    </location>
    <ligand>
        <name>[4Fe-4S] cluster</name>
        <dbReference type="ChEBI" id="CHEBI:49883"/>
        <label>3</label>
    </ligand>
</feature>
<dbReference type="Gene3D" id="3.40.920.10">
    <property type="entry name" value="Pyruvate-ferredoxin oxidoreductase, PFOR, domain III"/>
    <property type="match status" value="1"/>
</dbReference>
<dbReference type="OrthoDB" id="1688044at2759"/>
<dbReference type="Proteomes" id="UP000001542">
    <property type="component" value="Unassembled WGS sequence"/>
</dbReference>
<dbReference type="Pfam" id="PF12838">
    <property type="entry name" value="Fer4_7"/>
    <property type="match status" value="1"/>
</dbReference>
<dbReference type="InterPro" id="IPR019456">
    <property type="entry name" value="Pyrv-flavodox_OxRtase_EKR"/>
</dbReference>
<evidence type="ECO:0000256" key="5">
    <source>
        <dbReference type="ARBA" id="ARBA00023002"/>
    </source>
</evidence>
<evidence type="ECO:0000256" key="9">
    <source>
        <dbReference type="ARBA" id="ARBA00061065"/>
    </source>
</evidence>
<organism evidence="14 15">
    <name type="scientific">Trichomonas vaginalis (strain ATCC PRA-98 / G3)</name>
    <dbReference type="NCBI Taxonomy" id="412133"/>
    <lineage>
        <taxon>Eukaryota</taxon>
        <taxon>Metamonada</taxon>
        <taxon>Parabasalia</taxon>
        <taxon>Trichomonadida</taxon>
        <taxon>Trichomonadidae</taxon>
        <taxon>Trichomonas</taxon>
    </lineage>
</organism>
<dbReference type="PANTHER" id="PTHR32154:SF0">
    <property type="entry name" value="PYRUVATE-FLAVODOXIN OXIDOREDUCTASE-RELATED"/>
    <property type="match status" value="1"/>
</dbReference>
<keyword evidence="14" id="KW-0670">Pyruvate</keyword>
<dbReference type="InterPro" id="IPR017900">
    <property type="entry name" value="4Fe4S_Fe_S_CS"/>
</dbReference>
<feature type="binding site" evidence="12">
    <location>
        <position position="737"/>
    </location>
    <ligand>
        <name>[4Fe-4S] cluster</name>
        <dbReference type="ChEBI" id="CHEBI:49883"/>
        <label>2</label>
    </ligand>
</feature>
<evidence type="ECO:0000256" key="10">
    <source>
        <dbReference type="ARBA" id="ARBA00067011"/>
    </source>
</evidence>
<dbReference type="CDD" id="cd03377">
    <property type="entry name" value="TPP_PFOR_PNO"/>
    <property type="match status" value="1"/>
</dbReference>
<evidence type="ECO:0000313" key="14">
    <source>
        <dbReference type="EMBL" id="EAY21374.1"/>
    </source>
</evidence>
<dbReference type="InterPro" id="IPR011895">
    <property type="entry name" value="Pyrv_flavodox_OxRed"/>
</dbReference>
<dbReference type="SUPFAM" id="SSF52518">
    <property type="entry name" value="Thiamin diphosphate-binding fold (THDP-binding)"/>
    <property type="match status" value="2"/>
</dbReference>
<dbReference type="FunFam" id="3.40.50.920:FF:000007">
    <property type="entry name" value="Pyruvate:ferredoxin (Flavodoxin) oxidoreductase"/>
    <property type="match status" value="1"/>
</dbReference>
<dbReference type="InterPro" id="IPR029061">
    <property type="entry name" value="THDP-binding"/>
</dbReference>
<dbReference type="Pfam" id="PF02775">
    <property type="entry name" value="TPP_enzyme_C"/>
    <property type="match status" value="1"/>
</dbReference>
<evidence type="ECO:0000256" key="2">
    <source>
        <dbReference type="ARBA" id="ARBA00022485"/>
    </source>
</evidence>
<dbReference type="OMA" id="NTVMQVC"/>
<feature type="binding site" evidence="12">
    <location>
        <position position="1062"/>
    </location>
    <ligand>
        <name>[4Fe-4S] cluster</name>
        <dbReference type="ChEBI" id="CHEBI:49883"/>
        <label>3</label>
    </ligand>
</feature>
<keyword evidence="2 12" id="KW-0004">4Fe-4S</keyword>
<sequence>MLRSFGKRIPGDGNTAATSVAYQLSETSFIYPITPATTMGELVDAWIAQGRKNIWGNKVHMAMMQSEGGAAAAVHGATAVGALCATFTASQGALLMIPDMYKIIGEMCPAVFHISARCIATSALSIYNDHGDIYACRATGMPILFSNGVQEAHDLAAVAHLTTIHTGLPFIHTFDGFRTSHEINTYEELDNETLWPLIDQKALAAFRARSLNPEHPSERGTICGPEYVWQMHEKLRKPFQALPTEVEKMMKALGDKTGRYYKPYQYAGPRDPENVIIMMGSGCDPVEEYITEHPEFKTGLIKVHLFRPFSVEMFNAAIPASVKKICVLDKVVDPTGPREPLFEDVAAALIGERNVKIIGGRYGISSRDFAPVHVEAIVKNLASELPKDRFTVGVVNPETQLPLGKPFDHLPEGTKQCMFWGLGSDGTVGANKQAIKLIVSNTKLYGQAYFAYDAHKSGGVTTSHLRFGAKPINAPYYVQNADYIACHNPSYLHKFDMTKQLKKGGVFVINFPGSADLNKDLPGSFRKAIAEKDAKLYTIDATQIAIDLKLPGRINMLMQTVFFGLANIIPAEECIALLKKSIAKQYARKGKEVIQKNWDMVDHALQGLKEFKYNKAEWLNAPVEPRPKHEGIRHIIDMSILQEGESVSVDEMVEIGLVPNDTAKYEKRGIAVTVPKWEEKKCIQCNTCAMVCPHAVIRPFLLTQEEAKGLTTLKAKGKEIKNYQFRIQITPLDCTGCATCVTSCPTKALSMTYRNAKLDEEEGKNWDQCLAAPNRGHLLPPTNVRNVQFRQPLIEFNGACQGCGETAICKLLTQLYGDQLYLANATGCSLVWGATFPFNPFTTNERGHGPAWANSLFEDNAEFGYGMFKAVEARRNITKKLVVELLESGEIKGELKELFEQLLKVWDQDKESGDLAEKIKPLLAKVQNPSEKMYALQSQADILSKKQVWIVGGDGWAYDIGYGGLDHVLASGENVKIIIYDTEVYSNTGGQCSKATSRGAVANFSAAGYTKAKKDLGAIAMTYRNIYVASTCLLADPNQALKALQEAKEYNGPAIIINYSPCINHGIKKGLGSTPKHCKDLLKTGYLNLFRYNPAKPKPLTVDTKQPDYNLDPLVKGENRFAALKDIYPKEAETKFPQLINDMKTRYEGYKKIQQTQ</sequence>
<feature type="binding site" evidence="12">
    <location>
        <position position="692"/>
    </location>
    <ligand>
        <name>[4Fe-4S] cluster</name>
        <dbReference type="ChEBI" id="CHEBI:49883"/>
        <label>2</label>
    </ligand>
</feature>
<dbReference type="VEuPathDB" id="TrichDB:TVAGG3_0998520"/>
<accession>A0A8U0WP41</accession>
<dbReference type="GO" id="GO:0005506">
    <property type="term" value="F:iron ion binding"/>
    <property type="evidence" value="ECO:0007669"/>
    <property type="project" value="InterPro"/>
</dbReference>
<dbReference type="SMR" id="A0A8U0WP41"/>
<feature type="binding site" evidence="12">
    <location>
        <position position="682"/>
    </location>
    <ligand>
        <name>[4Fe-4S] cluster</name>
        <dbReference type="ChEBI" id="CHEBI:49883"/>
        <label>1</label>
    </ligand>
</feature>
<dbReference type="PROSITE" id="PS51379">
    <property type="entry name" value="4FE4S_FER_2"/>
    <property type="match status" value="2"/>
</dbReference>
<dbReference type="Pfam" id="PF01558">
    <property type="entry name" value="POR"/>
    <property type="match status" value="1"/>
</dbReference>
<dbReference type="InterPro" id="IPR050722">
    <property type="entry name" value="Pyruvate:ferred/Flavod_OxRd"/>
</dbReference>
<evidence type="ECO:0000256" key="11">
    <source>
        <dbReference type="ARBA" id="ARBA00076877"/>
    </source>
</evidence>
<dbReference type="CDD" id="cd07034">
    <property type="entry name" value="TPP_PYR_PFOR_IOR-alpha_like"/>
    <property type="match status" value="1"/>
</dbReference>
<feature type="binding site" evidence="12">
    <location>
        <position position="740"/>
    </location>
    <ligand>
        <name>[4Fe-4S] cluster</name>
        <dbReference type="ChEBI" id="CHEBI:49883"/>
        <label>2</label>
    </ligand>
</feature>
<evidence type="ECO:0000259" key="13">
    <source>
        <dbReference type="PROSITE" id="PS51379"/>
    </source>
</evidence>
<keyword evidence="15" id="KW-1185">Reference proteome</keyword>
<evidence type="ECO:0000256" key="4">
    <source>
        <dbReference type="ARBA" id="ARBA00022982"/>
    </source>
</evidence>